<comment type="caution">
    <text evidence="3">The sequence shown here is derived from an EMBL/GenBank/DDBJ whole genome shotgun (WGS) entry which is preliminary data.</text>
</comment>
<gene>
    <name evidence="3" type="ORF">CWI73_08605</name>
</gene>
<dbReference type="NCBIfam" id="TIGR03545">
    <property type="entry name" value="TIGR03545 family protein"/>
    <property type="match status" value="1"/>
</dbReference>
<evidence type="ECO:0000256" key="2">
    <source>
        <dbReference type="SAM" id="Phobius"/>
    </source>
</evidence>
<evidence type="ECO:0000313" key="3">
    <source>
        <dbReference type="EMBL" id="RUO64211.1"/>
    </source>
</evidence>
<organism evidence="3 4">
    <name type="scientific">Idiomarina piscisalsi</name>
    <dbReference type="NCBI Taxonomy" id="1096243"/>
    <lineage>
        <taxon>Bacteria</taxon>
        <taxon>Pseudomonadati</taxon>
        <taxon>Pseudomonadota</taxon>
        <taxon>Gammaproteobacteria</taxon>
        <taxon>Alteromonadales</taxon>
        <taxon>Idiomarinaceae</taxon>
        <taxon>Idiomarina</taxon>
    </lineage>
</organism>
<keyword evidence="2" id="KW-1133">Transmembrane helix</keyword>
<proteinExistence type="predicted"/>
<dbReference type="AlphaFoldDB" id="A0A432YR79"/>
<protein>
    <submittedName>
        <fullName evidence="3">TIGR03545 family protein</fullName>
    </submittedName>
</protein>
<feature type="coiled-coil region" evidence="1">
    <location>
        <begin position="219"/>
        <end position="257"/>
    </location>
</feature>
<dbReference type="RefSeq" id="WP_126752397.1">
    <property type="nucleotide sequence ID" value="NZ_JBHUMT010000015.1"/>
</dbReference>
<evidence type="ECO:0000256" key="1">
    <source>
        <dbReference type="SAM" id="Coils"/>
    </source>
</evidence>
<evidence type="ECO:0000313" key="4">
    <source>
        <dbReference type="Proteomes" id="UP000288361"/>
    </source>
</evidence>
<keyword evidence="2" id="KW-0812">Transmembrane</keyword>
<sequence>MKRGIIRWPGLAVFAGFVLLLVAISWLFLDSIIKVTLEHTLGRLNGAEVNIEQVEHSWSPLALRIKGVQVTNPQQPTHNRVQVGEASADISPTELILGRTLIEQLTMTGIRVNQERDSEGEVYVLPSEDDMKQWAGQSWEDLKMSLPSTDEIMAQVNLRTDKVIEESKAAYEKQKQQVIAAKDALPSEDKIKEYEQKIKEITEGDVKDLGAIAARKEALDELKESIRKDKEAIANFRNRVSEAKDVLQTQVTELKNAPGNDIDRIKSFFSMDGQGLQNVTGLLLGEQAKQWSQYLLLAYEQLGPMLARSDNSETVKPVRGEGQSISFAEEDAPPEFLIKKARTEFMVAGTVIDVDWQNITHQHNLLGQPTTYQARADNSELWKAFNLNGELSLSDLGIDAKQQWQLKGAQLQNLGLSESAELSAQIVSSLLDSDGTILVRENKLDGNAMVRMLNLDMDASGSSKLTNAIASALSQLQRLDIATNITGDIQSPSLSFDSDLDDQLGSLLADTAMSEADGKLADIKADLTAKVSDQLGGQEELLQSLTQWNSESGEKDQKLEELLKSKIEDSLKDKLKGRLFGDS</sequence>
<name>A0A432YR79_9GAMM</name>
<dbReference type="InterPro" id="IPR019934">
    <property type="entry name" value="CHP03545"/>
</dbReference>
<accession>A0A432YR79</accession>
<keyword evidence="1" id="KW-0175">Coiled coil</keyword>
<dbReference type="Proteomes" id="UP000288361">
    <property type="component" value="Unassembled WGS sequence"/>
</dbReference>
<reference evidence="3 4" key="1">
    <citation type="journal article" date="2011" name="Front. Microbiol.">
        <title>Genomic signatures of strain selection and enhancement in Bacillus atrophaeus var. globigii, a historical biowarfare simulant.</title>
        <authorList>
            <person name="Gibbons H.S."/>
            <person name="Broomall S.M."/>
            <person name="McNew L.A."/>
            <person name="Daligault H."/>
            <person name="Chapman C."/>
            <person name="Bruce D."/>
            <person name="Karavis M."/>
            <person name="Krepps M."/>
            <person name="McGregor P.A."/>
            <person name="Hong C."/>
            <person name="Park K.H."/>
            <person name="Akmal A."/>
            <person name="Feldman A."/>
            <person name="Lin J.S."/>
            <person name="Chang W.E."/>
            <person name="Higgs B.W."/>
            <person name="Demirev P."/>
            <person name="Lindquist J."/>
            <person name="Liem A."/>
            <person name="Fochler E."/>
            <person name="Read T.D."/>
            <person name="Tapia R."/>
            <person name="Johnson S."/>
            <person name="Bishop-Lilly K.A."/>
            <person name="Detter C."/>
            <person name="Han C."/>
            <person name="Sozhamannan S."/>
            <person name="Rosenzweig C.N."/>
            <person name="Skowronski E.W."/>
        </authorList>
    </citation>
    <scope>NUCLEOTIDE SEQUENCE [LARGE SCALE GENOMIC DNA]</scope>
    <source>
        <strain evidence="3 4">TPS4-2</strain>
    </source>
</reference>
<keyword evidence="2" id="KW-0472">Membrane</keyword>
<dbReference type="EMBL" id="PIQA01000006">
    <property type="protein sequence ID" value="RUO64211.1"/>
    <property type="molecule type" value="Genomic_DNA"/>
</dbReference>
<feature type="transmembrane region" description="Helical" evidence="2">
    <location>
        <begin position="12"/>
        <end position="29"/>
    </location>
</feature>